<dbReference type="GO" id="GO:0008270">
    <property type="term" value="F:zinc ion binding"/>
    <property type="evidence" value="ECO:0007669"/>
    <property type="project" value="InterPro"/>
</dbReference>
<evidence type="ECO:0000313" key="8">
    <source>
        <dbReference type="EMBL" id="SDM38977.1"/>
    </source>
</evidence>
<dbReference type="SUPFAM" id="SSF50129">
    <property type="entry name" value="GroES-like"/>
    <property type="match status" value="1"/>
</dbReference>
<dbReference type="Proteomes" id="UP000199476">
    <property type="component" value="Unassembled WGS sequence"/>
</dbReference>
<dbReference type="STRING" id="321763.SAMN04488692_13114"/>
<evidence type="ECO:0000256" key="1">
    <source>
        <dbReference type="ARBA" id="ARBA00001947"/>
    </source>
</evidence>
<dbReference type="GO" id="GO:0016491">
    <property type="term" value="F:oxidoreductase activity"/>
    <property type="evidence" value="ECO:0007669"/>
    <property type="project" value="UniProtKB-KW"/>
</dbReference>
<dbReference type="InterPro" id="IPR002328">
    <property type="entry name" value="ADH_Zn_CS"/>
</dbReference>
<feature type="domain" description="Enoyl reductase (ER)" evidence="7">
    <location>
        <begin position="25"/>
        <end position="364"/>
    </location>
</feature>
<dbReference type="InterPro" id="IPR013154">
    <property type="entry name" value="ADH-like_N"/>
</dbReference>
<dbReference type="PROSITE" id="PS00059">
    <property type="entry name" value="ADH_ZINC"/>
    <property type="match status" value="1"/>
</dbReference>
<keyword evidence="3 6" id="KW-0479">Metal-binding</keyword>
<evidence type="ECO:0000256" key="2">
    <source>
        <dbReference type="ARBA" id="ARBA00008072"/>
    </source>
</evidence>
<sequence>MKSKMREETLKTATKVKSFAMKEVGEVGWIEKPKPDCGPYDALIRPLAVAPCTSDIHTVYSGAIGERNNMVLGHEAVGEIVETGDKVEDFAAGDKVIVPAITPDWHSRDIQDRGHQHSGGMLQGFRFANVKDGVFREVFHVNQADLNLAHLSPEISMESALMLTDMVTTGMHGVELAEIGNGDTVVVLGIGPVGLMAIAGAAINGASRIFAVGSRQVCVEAAKRYGMTDHINYRDGDTVEQIMESTDGKEVDCTIVAGGGQDILKQAVELTRPGGTISNLVYFDEGKELPLPRFEWGNGMAHKDIRGGLCPGGRVRMEKLSRLVEYGRLDPSHLITHRLYGLEGIEDAFKLMKEKPRDMIKPVVMVE</sequence>
<evidence type="ECO:0000259" key="7">
    <source>
        <dbReference type="SMART" id="SM00829"/>
    </source>
</evidence>
<protein>
    <submittedName>
        <fullName evidence="8">Threonine dehydrogenase</fullName>
    </submittedName>
</protein>
<dbReference type="InterPro" id="IPR011032">
    <property type="entry name" value="GroES-like_sf"/>
</dbReference>
<keyword evidence="5" id="KW-0560">Oxidoreductase</keyword>
<dbReference type="SMART" id="SM00829">
    <property type="entry name" value="PKS_ER"/>
    <property type="match status" value="1"/>
</dbReference>
<evidence type="ECO:0000313" key="9">
    <source>
        <dbReference type="Proteomes" id="UP000199476"/>
    </source>
</evidence>
<dbReference type="InterPro" id="IPR036291">
    <property type="entry name" value="NAD(P)-bd_dom_sf"/>
</dbReference>
<reference evidence="8 9" key="1">
    <citation type="submission" date="2016-10" db="EMBL/GenBank/DDBJ databases">
        <authorList>
            <person name="de Groot N.N."/>
        </authorList>
    </citation>
    <scope>NUCLEOTIDE SEQUENCE [LARGE SCALE GENOMIC DNA]</scope>
    <source>
        <strain evidence="8 9">SLAS-1</strain>
    </source>
</reference>
<evidence type="ECO:0000256" key="4">
    <source>
        <dbReference type="ARBA" id="ARBA00022833"/>
    </source>
</evidence>
<dbReference type="AlphaFoldDB" id="A0A1G9SUE6"/>
<evidence type="ECO:0000256" key="5">
    <source>
        <dbReference type="ARBA" id="ARBA00023002"/>
    </source>
</evidence>
<dbReference type="RefSeq" id="WP_234985615.1">
    <property type="nucleotide sequence ID" value="NZ_FNGO01000031.1"/>
</dbReference>
<dbReference type="Gene3D" id="3.40.50.720">
    <property type="entry name" value="NAD(P)-binding Rossmann-like Domain"/>
    <property type="match status" value="1"/>
</dbReference>
<dbReference type="InterPro" id="IPR013149">
    <property type="entry name" value="ADH-like_C"/>
</dbReference>
<dbReference type="PANTHER" id="PTHR42813:SF4">
    <property type="entry name" value="NADP-DEPENDENT ISOPROPANOL DEHYDROGENASE"/>
    <property type="match status" value="1"/>
</dbReference>
<organism evidence="8 9">
    <name type="scientific">Halarsenatibacter silvermanii</name>
    <dbReference type="NCBI Taxonomy" id="321763"/>
    <lineage>
        <taxon>Bacteria</taxon>
        <taxon>Bacillati</taxon>
        <taxon>Bacillota</taxon>
        <taxon>Clostridia</taxon>
        <taxon>Halanaerobiales</taxon>
        <taxon>Halarsenatibacteraceae</taxon>
        <taxon>Halarsenatibacter</taxon>
    </lineage>
</organism>
<keyword evidence="4 6" id="KW-0862">Zinc</keyword>
<dbReference type="Gene3D" id="3.90.180.10">
    <property type="entry name" value="Medium-chain alcohol dehydrogenases, catalytic domain"/>
    <property type="match status" value="1"/>
</dbReference>
<proteinExistence type="inferred from homology"/>
<dbReference type="Pfam" id="PF00107">
    <property type="entry name" value="ADH_zinc_N"/>
    <property type="match status" value="1"/>
</dbReference>
<name>A0A1G9SUE6_9FIRM</name>
<keyword evidence="9" id="KW-1185">Reference proteome</keyword>
<dbReference type="CDD" id="cd08285">
    <property type="entry name" value="NADP_ADH"/>
    <property type="match status" value="1"/>
</dbReference>
<evidence type="ECO:0000256" key="3">
    <source>
        <dbReference type="ARBA" id="ARBA00022723"/>
    </source>
</evidence>
<dbReference type="Pfam" id="PF08240">
    <property type="entry name" value="ADH_N"/>
    <property type="match status" value="1"/>
</dbReference>
<comment type="similarity">
    <text evidence="2 6">Belongs to the zinc-containing alcohol dehydrogenase family.</text>
</comment>
<comment type="cofactor">
    <cofactor evidence="1 6">
        <name>Zn(2+)</name>
        <dbReference type="ChEBI" id="CHEBI:29105"/>
    </cofactor>
</comment>
<dbReference type="PANTHER" id="PTHR42813">
    <property type="entry name" value="ZINC-TYPE ALCOHOL DEHYDROGENASE-LIKE"/>
    <property type="match status" value="1"/>
</dbReference>
<dbReference type="SUPFAM" id="SSF51735">
    <property type="entry name" value="NAD(P)-binding Rossmann-fold domains"/>
    <property type="match status" value="1"/>
</dbReference>
<dbReference type="EMBL" id="FNGO01000031">
    <property type="protein sequence ID" value="SDM38977.1"/>
    <property type="molecule type" value="Genomic_DNA"/>
</dbReference>
<gene>
    <name evidence="8" type="ORF">SAMN04488692_13114</name>
</gene>
<accession>A0A1G9SUE6</accession>
<dbReference type="InterPro" id="IPR020843">
    <property type="entry name" value="ER"/>
</dbReference>
<evidence type="ECO:0000256" key="6">
    <source>
        <dbReference type="RuleBase" id="RU361277"/>
    </source>
</evidence>